<keyword evidence="1" id="KW-0812">Transmembrane</keyword>
<gene>
    <name evidence="3" type="ORF">BC739_002692</name>
</gene>
<dbReference type="SUPFAM" id="SSF55073">
    <property type="entry name" value="Nucleotide cyclase"/>
    <property type="match status" value="1"/>
</dbReference>
<keyword evidence="4" id="KW-1185">Reference proteome</keyword>
<protein>
    <submittedName>
        <fullName evidence="3">Diguanylate cyclase (GGDEF)-like protein</fullName>
    </submittedName>
</protein>
<dbReference type="InterPro" id="IPR043128">
    <property type="entry name" value="Rev_trsase/Diguanyl_cyclase"/>
</dbReference>
<feature type="transmembrane region" description="Helical" evidence="1">
    <location>
        <begin position="54"/>
        <end position="73"/>
    </location>
</feature>
<evidence type="ECO:0000313" key="3">
    <source>
        <dbReference type="EMBL" id="MBA8925493.1"/>
    </source>
</evidence>
<sequence length="437" mass="46314">MAMDDGGRPARTWRMAQWSLWRLPWASIAYVLAVELAALLVSGAVLASASEPSAVQWVAFAMVVGCAAAHLLATRRIERVRSLAPSGPQVDLTSIWVVGAVCSLPPALALCVVLVTRALRWSMSSRPPHRNLFAAATITLSACSASGVLQLAGHGFGPWTGLLQSVDSLTVLVVAGVAYWACQLVLVAGVFALTTRRPTVVGLLGDWDLNVLDAATVCLGLLIALVLSEQPLLLLFAVPVALVLHRAILVGQFERAASRDAKTGLANATYWRDVAHKQLDGARRNAGGMGLLIVDLDHFKNLNDRYGHLAGDEVLRAVADALRGEVPDSDFVGRFGGEEFIVLVPGVHTQGSLLMAGDRVRRCIERLTVAVTCQEGGVAVATVTGSVGAALYPFDALTLDGLLQVADRALYAAKRAGRNRTCLASWGRETPVIRPAG</sequence>
<dbReference type="Proteomes" id="UP000517916">
    <property type="component" value="Unassembled WGS sequence"/>
</dbReference>
<evidence type="ECO:0000313" key="4">
    <source>
        <dbReference type="Proteomes" id="UP000517916"/>
    </source>
</evidence>
<dbReference type="Gene3D" id="3.30.70.270">
    <property type="match status" value="1"/>
</dbReference>
<organism evidence="3 4">
    <name type="scientific">Kutzneria viridogrisea</name>
    <dbReference type="NCBI Taxonomy" id="47990"/>
    <lineage>
        <taxon>Bacteria</taxon>
        <taxon>Bacillati</taxon>
        <taxon>Actinomycetota</taxon>
        <taxon>Actinomycetes</taxon>
        <taxon>Pseudonocardiales</taxon>
        <taxon>Pseudonocardiaceae</taxon>
        <taxon>Kutzneria</taxon>
    </lineage>
</organism>
<accession>A0ABR6BF44</accession>
<keyword evidence="1" id="KW-0472">Membrane</keyword>
<feature type="transmembrane region" description="Helical" evidence="1">
    <location>
        <begin position="93"/>
        <end position="119"/>
    </location>
</feature>
<dbReference type="CDD" id="cd01949">
    <property type="entry name" value="GGDEF"/>
    <property type="match status" value="1"/>
</dbReference>
<feature type="transmembrane region" description="Helical" evidence="1">
    <location>
        <begin position="131"/>
        <end position="152"/>
    </location>
</feature>
<evidence type="ECO:0000259" key="2">
    <source>
        <dbReference type="PROSITE" id="PS50887"/>
    </source>
</evidence>
<dbReference type="NCBIfam" id="TIGR00254">
    <property type="entry name" value="GGDEF"/>
    <property type="match status" value="1"/>
</dbReference>
<keyword evidence="1" id="KW-1133">Transmembrane helix</keyword>
<dbReference type="EMBL" id="JACJID010000002">
    <property type="protein sequence ID" value="MBA8925493.1"/>
    <property type="molecule type" value="Genomic_DNA"/>
</dbReference>
<dbReference type="SMART" id="SM00267">
    <property type="entry name" value="GGDEF"/>
    <property type="match status" value="1"/>
</dbReference>
<feature type="transmembrane region" description="Helical" evidence="1">
    <location>
        <begin position="232"/>
        <end position="249"/>
    </location>
</feature>
<feature type="transmembrane region" description="Helical" evidence="1">
    <location>
        <begin position="23"/>
        <end position="47"/>
    </location>
</feature>
<dbReference type="InterPro" id="IPR000160">
    <property type="entry name" value="GGDEF_dom"/>
</dbReference>
<dbReference type="PANTHER" id="PTHR45138:SF9">
    <property type="entry name" value="DIGUANYLATE CYCLASE DGCM-RELATED"/>
    <property type="match status" value="1"/>
</dbReference>
<dbReference type="InterPro" id="IPR029787">
    <property type="entry name" value="Nucleotide_cyclase"/>
</dbReference>
<reference evidence="3 4" key="1">
    <citation type="submission" date="2020-08" db="EMBL/GenBank/DDBJ databases">
        <title>Genomic Encyclopedia of Archaeal and Bacterial Type Strains, Phase II (KMG-II): from individual species to whole genera.</title>
        <authorList>
            <person name="Goeker M."/>
        </authorList>
    </citation>
    <scope>NUCLEOTIDE SEQUENCE [LARGE SCALE GENOMIC DNA]</scope>
    <source>
        <strain evidence="3 4">DSM 43850</strain>
    </source>
</reference>
<dbReference type="PROSITE" id="PS50887">
    <property type="entry name" value="GGDEF"/>
    <property type="match status" value="1"/>
</dbReference>
<feature type="domain" description="GGDEF" evidence="2">
    <location>
        <begin position="287"/>
        <end position="426"/>
    </location>
</feature>
<comment type="caution">
    <text evidence="3">The sequence shown here is derived from an EMBL/GenBank/DDBJ whole genome shotgun (WGS) entry which is preliminary data.</text>
</comment>
<dbReference type="Pfam" id="PF00990">
    <property type="entry name" value="GGDEF"/>
    <property type="match status" value="1"/>
</dbReference>
<name>A0ABR6BF44_9PSEU</name>
<dbReference type="InterPro" id="IPR050469">
    <property type="entry name" value="Diguanylate_Cyclase"/>
</dbReference>
<feature type="transmembrane region" description="Helical" evidence="1">
    <location>
        <begin position="172"/>
        <end position="195"/>
    </location>
</feature>
<evidence type="ECO:0000256" key="1">
    <source>
        <dbReference type="SAM" id="Phobius"/>
    </source>
</evidence>
<dbReference type="PANTHER" id="PTHR45138">
    <property type="entry name" value="REGULATORY COMPONENTS OF SENSORY TRANSDUCTION SYSTEM"/>
    <property type="match status" value="1"/>
</dbReference>
<proteinExistence type="predicted"/>